<proteinExistence type="inferred from homology"/>
<gene>
    <name evidence="8" type="ORF">ALO53_03829</name>
</gene>
<dbReference type="GO" id="GO:0006826">
    <property type="term" value="P:iron ion transport"/>
    <property type="evidence" value="ECO:0007669"/>
    <property type="project" value="InterPro"/>
</dbReference>
<dbReference type="EMBL" id="LJQO01000217">
    <property type="protein sequence ID" value="KPX73892.1"/>
    <property type="molecule type" value="Genomic_DNA"/>
</dbReference>
<accession>A0A0P9TIM1</accession>
<evidence type="ECO:0000313" key="9">
    <source>
        <dbReference type="Proteomes" id="UP000050469"/>
    </source>
</evidence>
<evidence type="ECO:0000256" key="4">
    <source>
        <dbReference type="ARBA" id="ARBA00023004"/>
    </source>
</evidence>
<evidence type="ECO:0000256" key="1">
    <source>
        <dbReference type="ARBA" id="ARBA00008093"/>
    </source>
</evidence>
<dbReference type="PATRIC" id="fig|251724.3.peg.5397"/>
<keyword evidence="3" id="KW-0409">Iron storage</keyword>
<sequence>MISAPQSQLSDVNTLRQRARQNVENGAVTEGYSADRETVLRLLNESLATELVCVLRYKRHYYMASGLKASVAAAEFLEHAEQEAQHADKLAERIVQLGGEPEFNPDLLSKNSHAQYVAGNTLKEMVYEDLVAERIAVDSYREIIQYIGDSDPTTRRIFEEILAQEEEHADDMSDILEGM</sequence>
<reference evidence="8 9" key="1">
    <citation type="submission" date="2015-09" db="EMBL/GenBank/DDBJ databases">
        <title>Genome announcement of multiple Pseudomonas syringae strains.</title>
        <authorList>
            <person name="Thakur S."/>
            <person name="Wang P.W."/>
            <person name="Gong Y."/>
            <person name="Weir B.S."/>
            <person name="Guttman D.S."/>
        </authorList>
    </citation>
    <scope>NUCLEOTIDE SEQUENCE [LARGE SCALE GENOMIC DNA]</scope>
    <source>
        <strain evidence="8 9">ICMP7840</strain>
    </source>
</reference>
<comment type="caution">
    <text evidence="8">The sequence shown here is derived from an EMBL/GenBank/DDBJ whole genome shotgun (WGS) entry which is preliminary data.</text>
</comment>
<dbReference type="GO" id="GO:0006879">
    <property type="term" value="P:intracellular iron ion homeostasis"/>
    <property type="evidence" value="ECO:0007669"/>
    <property type="project" value="UniProtKB-KW"/>
</dbReference>
<dbReference type="PROSITE" id="PS50905">
    <property type="entry name" value="FERRITIN_LIKE"/>
    <property type="match status" value="1"/>
</dbReference>
<evidence type="ECO:0000256" key="3">
    <source>
        <dbReference type="ARBA" id="ARBA00022434"/>
    </source>
</evidence>
<comment type="catalytic activity">
    <reaction evidence="5">
        <text>Fe(2+)(in) = Fe(2+)(out)</text>
        <dbReference type="Rhea" id="RHEA:28486"/>
        <dbReference type="ChEBI" id="CHEBI:29033"/>
    </reaction>
</comment>
<dbReference type="InterPro" id="IPR009040">
    <property type="entry name" value="Ferritin-like_diiron"/>
</dbReference>
<dbReference type="PIRSF" id="PIRSF018063">
    <property type="entry name" value="Ferrtn_UCP018063"/>
    <property type="match status" value="1"/>
</dbReference>
<dbReference type="InterPro" id="IPR014490">
    <property type="entry name" value="Dps-like"/>
</dbReference>
<dbReference type="Pfam" id="PF00210">
    <property type="entry name" value="Ferritin"/>
    <property type="match status" value="1"/>
</dbReference>
<dbReference type="InterPro" id="IPR002024">
    <property type="entry name" value="Bacterioferritin"/>
</dbReference>
<feature type="binding site" evidence="6">
    <location>
        <position position="168"/>
    </location>
    <ligand>
        <name>Fe cation</name>
        <dbReference type="ChEBI" id="CHEBI:24875"/>
    </ligand>
</feature>
<keyword evidence="6" id="KW-0479">Metal-binding</keyword>
<dbReference type="AlphaFoldDB" id="A0A0P9TIM1"/>
<dbReference type="GO" id="GO:0008199">
    <property type="term" value="F:ferric iron binding"/>
    <property type="evidence" value="ECO:0007669"/>
    <property type="project" value="InterPro"/>
</dbReference>
<dbReference type="PANTHER" id="PTHR30295:SF1">
    <property type="entry name" value="DNA PROTECTION DURING STARVATION PROTEIN"/>
    <property type="match status" value="1"/>
</dbReference>
<protein>
    <recommendedName>
        <fullName evidence="2">ferroxidase</fullName>
        <ecNumber evidence="2">1.16.3.1</ecNumber>
    </recommendedName>
</protein>
<feature type="binding site" evidence="6">
    <location>
        <position position="50"/>
    </location>
    <ligand>
        <name>Fe cation</name>
        <dbReference type="ChEBI" id="CHEBI:24875"/>
    </ligand>
</feature>
<evidence type="ECO:0000256" key="2">
    <source>
        <dbReference type="ARBA" id="ARBA00013107"/>
    </source>
</evidence>
<evidence type="ECO:0000313" key="8">
    <source>
        <dbReference type="EMBL" id="KPX73892.1"/>
    </source>
</evidence>
<feature type="binding site" evidence="6">
    <location>
        <position position="133"/>
    </location>
    <ligand>
        <name>Fe cation</name>
        <dbReference type="ChEBI" id="CHEBI:24875"/>
    </ligand>
</feature>
<evidence type="ECO:0000259" key="7">
    <source>
        <dbReference type="PROSITE" id="PS50905"/>
    </source>
</evidence>
<dbReference type="FunFam" id="1.20.1260.10:FF:000014">
    <property type="entry name" value="Bacterioferritin"/>
    <property type="match status" value="1"/>
</dbReference>
<evidence type="ECO:0000256" key="5">
    <source>
        <dbReference type="ARBA" id="ARBA00036243"/>
    </source>
</evidence>
<feature type="binding site" evidence="6">
    <location>
        <position position="165"/>
    </location>
    <ligand>
        <name>Fe cation</name>
        <dbReference type="ChEBI" id="CHEBI:24875"/>
    </ligand>
</feature>
<dbReference type="Gene3D" id="1.20.1260.10">
    <property type="match status" value="1"/>
</dbReference>
<dbReference type="RefSeq" id="WP_057411921.1">
    <property type="nucleotide sequence ID" value="NZ_LJQO01000217.1"/>
</dbReference>
<dbReference type="EC" id="1.16.3.1" evidence="2"/>
<feature type="domain" description="Ferritin-like diiron" evidence="7">
    <location>
        <begin position="33"/>
        <end position="179"/>
    </location>
</feature>
<dbReference type="Proteomes" id="UP000050469">
    <property type="component" value="Unassembled WGS sequence"/>
</dbReference>
<dbReference type="PRINTS" id="PR00601">
    <property type="entry name" value="BACFERRITIN"/>
</dbReference>
<dbReference type="InterPro" id="IPR009078">
    <property type="entry name" value="Ferritin-like_SF"/>
</dbReference>
<comment type="similarity">
    <text evidence="1">Belongs to the bacterioferritin family.</text>
</comment>
<evidence type="ECO:0000256" key="6">
    <source>
        <dbReference type="PIRSR" id="PIRSR018063-50"/>
    </source>
</evidence>
<dbReference type="SUPFAM" id="SSF47240">
    <property type="entry name" value="Ferritin-like"/>
    <property type="match status" value="1"/>
</dbReference>
<dbReference type="GO" id="GO:0020037">
    <property type="term" value="F:heme binding"/>
    <property type="evidence" value="ECO:0007669"/>
    <property type="project" value="TreeGrafter"/>
</dbReference>
<dbReference type="PANTHER" id="PTHR30295">
    <property type="entry name" value="BACTERIOFERRITIN"/>
    <property type="match status" value="1"/>
</dbReference>
<dbReference type="CDD" id="cd00657">
    <property type="entry name" value="Ferritin_like"/>
    <property type="match status" value="1"/>
</dbReference>
<keyword evidence="4 6" id="KW-0408">Iron</keyword>
<name>A0A0P9TIM1_PSEA0</name>
<dbReference type="GO" id="GO:0004322">
    <property type="term" value="F:ferroxidase activity"/>
    <property type="evidence" value="ECO:0007669"/>
    <property type="project" value="UniProtKB-EC"/>
</dbReference>
<dbReference type="GO" id="GO:0005829">
    <property type="term" value="C:cytosol"/>
    <property type="evidence" value="ECO:0007669"/>
    <property type="project" value="TreeGrafter"/>
</dbReference>
<dbReference type="InterPro" id="IPR012347">
    <property type="entry name" value="Ferritin-like"/>
</dbReference>
<organism evidence="8 9">
    <name type="scientific">Pseudomonas amygdali pv. photiniae</name>
    <dbReference type="NCBI Taxonomy" id="251724"/>
    <lineage>
        <taxon>Bacteria</taxon>
        <taxon>Pseudomonadati</taxon>
        <taxon>Pseudomonadota</taxon>
        <taxon>Gammaproteobacteria</taxon>
        <taxon>Pseudomonadales</taxon>
        <taxon>Pseudomonadaceae</taxon>
        <taxon>Pseudomonas</taxon>
        <taxon>Pseudomonas amygdali</taxon>
    </lineage>
</organism>
<dbReference type="InterPro" id="IPR008331">
    <property type="entry name" value="Ferritin_DPS_dom"/>
</dbReference>
<feature type="binding site" evidence="6">
    <location>
        <position position="86"/>
    </location>
    <ligand>
        <name>Fe cation</name>
        <dbReference type="ChEBI" id="CHEBI:24875"/>
    </ligand>
</feature>